<keyword evidence="5 8" id="KW-0472">Membrane</keyword>
<accession>J3M7I2</accession>
<evidence type="ECO:0000256" key="7">
    <source>
        <dbReference type="SAM" id="MobiDB-lite"/>
    </source>
</evidence>
<reference evidence="9" key="1">
    <citation type="journal article" date="2013" name="Nat. Commun.">
        <title>Whole-genome sequencing of Oryza brachyantha reveals mechanisms underlying Oryza genome evolution.</title>
        <authorList>
            <person name="Chen J."/>
            <person name="Huang Q."/>
            <person name="Gao D."/>
            <person name="Wang J."/>
            <person name="Lang Y."/>
            <person name="Liu T."/>
            <person name="Li B."/>
            <person name="Bai Z."/>
            <person name="Luis Goicoechea J."/>
            <person name="Liang C."/>
            <person name="Chen C."/>
            <person name="Zhang W."/>
            <person name="Sun S."/>
            <person name="Liao Y."/>
            <person name="Zhang X."/>
            <person name="Yang L."/>
            <person name="Song C."/>
            <person name="Wang M."/>
            <person name="Shi J."/>
            <person name="Liu G."/>
            <person name="Liu J."/>
            <person name="Zhou H."/>
            <person name="Zhou W."/>
            <person name="Yu Q."/>
            <person name="An N."/>
            <person name="Chen Y."/>
            <person name="Cai Q."/>
            <person name="Wang B."/>
            <person name="Liu B."/>
            <person name="Min J."/>
            <person name="Huang Y."/>
            <person name="Wu H."/>
            <person name="Li Z."/>
            <person name="Zhang Y."/>
            <person name="Yin Y."/>
            <person name="Song W."/>
            <person name="Jiang J."/>
            <person name="Jackson S.A."/>
            <person name="Wing R.A."/>
            <person name="Wang J."/>
            <person name="Chen M."/>
        </authorList>
    </citation>
    <scope>NUCLEOTIDE SEQUENCE [LARGE SCALE GENOMIC DNA]</scope>
    <source>
        <strain evidence="9">cv. IRGC 101232</strain>
    </source>
</reference>
<dbReference type="eggNOG" id="ENOG502QT9I">
    <property type="taxonomic scope" value="Eukaryota"/>
</dbReference>
<dbReference type="STRING" id="4533.J3M7I2"/>
<evidence type="ECO:0000256" key="4">
    <source>
        <dbReference type="ARBA" id="ARBA00022989"/>
    </source>
</evidence>
<reference evidence="9" key="2">
    <citation type="submission" date="2013-04" db="UniProtKB">
        <authorList>
            <consortium name="EnsemblPlants"/>
        </authorList>
    </citation>
    <scope>IDENTIFICATION</scope>
</reference>
<comment type="similarity">
    <text evidence="6">Belongs to the DESIGUAL family.</text>
</comment>
<evidence type="ECO:0000313" key="9">
    <source>
        <dbReference type="EnsemblPlants" id="OB05G25560.1"/>
    </source>
</evidence>
<feature type="transmembrane region" description="Helical" evidence="8">
    <location>
        <begin position="139"/>
        <end position="161"/>
    </location>
</feature>
<name>J3M7I2_ORYBR</name>
<dbReference type="Proteomes" id="UP000006038">
    <property type="component" value="Chromosome 5"/>
</dbReference>
<feature type="transmembrane region" description="Helical" evidence="8">
    <location>
        <begin position="56"/>
        <end position="82"/>
    </location>
</feature>
<comment type="subcellular location">
    <subcellularLocation>
        <location evidence="1">Endomembrane system</location>
        <topology evidence="1">Multi-pass membrane protein</topology>
    </subcellularLocation>
</comment>
<dbReference type="InterPro" id="IPR052222">
    <property type="entry name" value="DESIGUAL"/>
</dbReference>
<evidence type="ECO:0000256" key="6">
    <source>
        <dbReference type="ARBA" id="ARBA00029467"/>
    </source>
</evidence>
<dbReference type="Pfam" id="PF06749">
    <property type="entry name" value="DUF1218"/>
    <property type="match status" value="1"/>
</dbReference>
<protein>
    <submittedName>
        <fullName evidence="9">Uncharacterized protein</fullName>
    </submittedName>
</protein>
<sequence length="254" mass="25798">MAGKMDKKVIIVSTVVGSLGLLSAILGFSAEGTKITVSDVLVIGYECLYPQNPSFALGICATVFLLMAQITASAVGGCCGCCKSRAIPSETKRVIGIVCGVVSWIAAGVAWVLFVEGAAWNANVARDTGPVCYVLKDGIFAGAAVLALAATALGIASYVLLRRKPSGEAQAPKPGEAQPGPAGIAMGHPAHFPPAAAQQPPPPPSAPPQQGVDVDGQAPSQQMAAPSAAVYVQGYGPHAPYQQLPPHPQGHAQV</sequence>
<dbReference type="PANTHER" id="PTHR31769">
    <property type="entry name" value="OS07G0462200 PROTEIN-RELATED"/>
    <property type="match status" value="1"/>
</dbReference>
<evidence type="ECO:0000256" key="2">
    <source>
        <dbReference type="ARBA" id="ARBA00022692"/>
    </source>
</evidence>
<feature type="transmembrane region" description="Helical" evidence="8">
    <location>
        <begin position="94"/>
        <end position="119"/>
    </location>
</feature>
<feature type="region of interest" description="Disordered" evidence="7">
    <location>
        <begin position="167"/>
        <end position="229"/>
    </location>
</feature>
<dbReference type="OMA" id="TSWITFI"/>
<keyword evidence="4 8" id="KW-1133">Transmembrane helix</keyword>
<evidence type="ECO:0000256" key="3">
    <source>
        <dbReference type="ARBA" id="ARBA00022729"/>
    </source>
</evidence>
<evidence type="ECO:0000313" key="10">
    <source>
        <dbReference type="Proteomes" id="UP000006038"/>
    </source>
</evidence>
<organism evidence="9">
    <name type="scientific">Oryza brachyantha</name>
    <name type="common">malo sina</name>
    <dbReference type="NCBI Taxonomy" id="4533"/>
    <lineage>
        <taxon>Eukaryota</taxon>
        <taxon>Viridiplantae</taxon>
        <taxon>Streptophyta</taxon>
        <taxon>Embryophyta</taxon>
        <taxon>Tracheophyta</taxon>
        <taxon>Spermatophyta</taxon>
        <taxon>Magnoliopsida</taxon>
        <taxon>Liliopsida</taxon>
        <taxon>Poales</taxon>
        <taxon>Poaceae</taxon>
        <taxon>BOP clade</taxon>
        <taxon>Oryzoideae</taxon>
        <taxon>Oryzeae</taxon>
        <taxon>Oryzinae</taxon>
        <taxon>Oryza</taxon>
    </lineage>
</organism>
<proteinExistence type="inferred from homology"/>
<dbReference type="InterPro" id="IPR009606">
    <property type="entry name" value="DEAL/Modifying_wall_lignin1/2"/>
</dbReference>
<dbReference type="Gramene" id="OB05G25560.1">
    <property type="protein sequence ID" value="OB05G25560.1"/>
    <property type="gene ID" value="OB05G25560"/>
</dbReference>
<dbReference type="EnsemblPlants" id="OB05G25560.1">
    <property type="protein sequence ID" value="OB05G25560.1"/>
    <property type="gene ID" value="OB05G25560"/>
</dbReference>
<evidence type="ECO:0000256" key="8">
    <source>
        <dbReference type="SAM" id="Phobius"/>
    </source>
</evidence>
<dbReference type="AlphaFoldDB" id="J3M7I2"/>
<keyword evidence="10" id="KW-1185">Reference proteome</keyword>
<keyword evidence="2 8" id="KW-0812">Transmembrane</keyword>
<dbReference type="GO" id="GO:0012505">
    <property type="term" value="C:endomembrane system"/>
    <property type="evidence" value="ECO:0007669"/>
    <property type="project" value="UniProtKB-SubCell"/>
</dbReference>
<feature type="compositionally biased region" description="Low complexity" evidence="7">
    <location>
        <begin position="217"/>
        <end position="229"/>
    </location>
</feature>
<keyword evidence="3" id="KW-0732">Signal</keyword>
<evidence type="ECO:0000256" key="1">
    <source>
        <dbReference type="ARBA" id="ARBA00004127"/>
    </source>
</evidence>
<evidence type="ECO:0000256" key="5">
    <source>
        <dbReference type="ARBA" id="ARBA00023136"/>
    </source>
</evidence>
<dbReference type="HOGENOM" id="CLU_062329_2_0_1"/>